<dbReference type="PANTHER" id="PTHR11961">
    <property type="entry name" value="CYTOCHROME C"/>
    <property type="match status" value="1"/>
</dbReference>
<keyword evidence="3 6" id="KW-0479">Metal-binding</keyword>
<sequence>MKRMVATIISLVAATSSGAQTNGDATRGEALYGQCSGCHQIGEGAVDRIGPQLNHIFERNAGAAEGFRYSKGFTRAADGGLAWNYDTLDAFIENPRSLVSQTRMSFRGMSDPQDRADLIAYLRVFSDNPQDIPESAPTAQAVDHSVDPEILAIVGDPDYGEYLSGECTSCHQTSGAGDGIPAITQWPEPDFVTAMHAYKDGVRTHPVMQMMAGRLSNEEIAALAAYFKDVE</sequence>
<feature type="signal peptide" evidence="7">
    <location>
        <begin position="1"/>
        <end position="19"/>
    </location>
</feature>
<dbReference type="InterPro" id="IPR036909">
    <property type="entry name" value="Cyt_c-like_dom_sf"/>
</dbReference>
<proteinExistence type="predicted"/>
<dbReference type="InterPro" id="IPR002327">
    <property type="entry name" value="Cyt_c_1A/1B"/>
</dbReference>
<evidence type="ECO:0000256" key="5">
    <source>
        <dbReference type="ARBA" id="ARBA00023004"/>
    </source>
</evidence>
<dbReference type="EMBL" id="FOIZ01000001">
    <property type="protein sequence ID" value="SEW19669.1"/>
    <property type="molecule type" value="Genomic_DNA"/>
</dbReference>
<dbReference type="RefSeq" id="WP_089992311.1">
    <property type="nucleotide sequence ID" value="NZ_FOIZ01000001.1"/>
</dbReference>
<evidence type="ECO:0000256" key="1">
    <source>
        <dbReference type="ARBA" id="ARBA00022448"/>
    </source>
</evidence>
<protein>
    <submittedName>
        <fullName evidence="9">Cytochrome c</fullName>
    </submittedName>
</protein>
<reference evidence="9 10" key="1">
    <citation type="submission" date="2016-10" db="EMBL/GenBank/DDBJ databases">
        <authorList>
            <person name="de Groot N.N."/>
        </authorList>
    </citation>
    <scope>NUCLEOTIDE SEQUENCE [LARGE SCALE GENOMIC DNA]</scope>
    <source>
        <strain evidence="9 10">DSM 17925</strain>
    </source>
</reference>
<keyword evidence="4" id="KW-0249">Electron transport</keyword>
<organism evidence="9 10">
    <name type="scientific">Cognatiyoonia koreensis</name>
    <dbReference type="NCBI Taxonomy" id="364200"/>
    <lineage>
        <taxon>Bacteria</taxon>
        <taxon>Pseudomonadati</taxon>
        <taxon>Pseudomonadota</taxon>
        <taxon>Alphaproteobacteria</taxon>
        <taxon>Rhodobacterales</taxon>
        <taxon>Paracoccaceae</taxon>
        <taxon>Cognatiyoonia</taxon>
    </lineage>
</organism>
<evidence type="ECO:0000259" key="8">
    <source>
        <dbReference type="PROSITE" id="PS51007"/>
    </source>
</evidence>
<dbReference type="OrthoDB" id="9805828at2"/>
<evidence type="ECO:0000256" key="6">
    <source>
        <dbReference type="PROSITE-ProRule" id="PRU00433"/>
    </source>
</evidence>
<feature type="domain" description="Cytochrome c" evidence="8">
    <location>
        <begin position="155"/>
        <end position="231"/>
    </location>
</feature>
<evidence type="ECO:0000256" key="4">
    <source>
        <dbReference type="ARBA" id="ARBA00022982"/>
    </source>
</evidence>
<dbReference type="Pfam" id="PF00034">
    <property type="entry name" value="Cytochrom_C"/>
    <property type="match status" value="2"/>
</dbReference>
<dbReference type="GO" id="GO:0020037">
    <property type="term" value="F:heme binding"/>
    <property type="evidence" value="ECO:0007669"/>
    <property type="project" value="InterPro"/>
</dbReference>
<dbReference type="STRING" id="364200.SAMN04488515_1536"/>
<dbReference type="AlphaFoldDB" id="A0A1I0PYE8"/>
<keyword evidence="7" id="KW-0732">Signal</keyword>
<evidence type="ECO:0000313" key="9">
    <source>
        <dbReference type="EMBL" id="SEW19669.1"/>
    </source>
</evidence>
<keyword evidence="10" id="KW-1185">Reference proteome</keyword>
<dbReference type="PROSITE" id="PS51007">
    <property type="entry name" value="CYTC"/>
    <property type="match status" value="2"/>
</dbReference>
<evidence type="ECO:0000256" key="3">
    <source>
        <dbReference type="ARBA" id="ARBA00022723"/>
    </source>
</evidence>
<dbReference type="Proteomes" id="UP000199167">
    <property type="component" value="Unassembled WGS sequence"/>
</dbReference>
<evidence type="ECO:0000256" key="7">
    <source>
        <dbReference type="SAM" id="SignalP"/>
    </source>
</evidence>
<keyword evidence="2 6" id="KW-0349">Heme</keyword>
<evidence type="ECO:0000313" key="10">
    <source>
        <dbReference type="Proteomes" id="UP000199167"/>
    </source>
</evidence>
<dbReference type="SUPFAM" id="SSF46626">
    <property type="entry name" value="Cytochrome c"/>
    <property type="match status" value="2"/>
</dbReference>
<dbReference type="GO" id="GO:0046872">
    <property type="term" value="F:metal ion binding"/>
    <property type="evidence" value="ECO:0007669"/>
    <property type="project" value="UniProtKB-KW"/>
</dbReference>
<name>A0A1I0PYE8_9RHOB</name>
<dbReference type="InterPro" id="IPR009056">
    <property type="entry name" value="Cyt_c-like_dom"/>
</dbReference>
<gene>
    <name evidence="9" type="ORF">SAMN04488515_1536</name>
</gene>
<feature type="chain" id="PRO_5011778279" evidence="7">
    <location>
        <begin position="20"/>
        <end position="231"/>
    </location>
</feature>
<dbReference type="GO" id="GO:0009055">
    <property type="term" value="F:electron transfer activity"/>
    <property type="evidence" value="ECO:0007669"/>
    <property type="project" value="InterPro"/>
</dbReference>
<dbReference type="PRINTS" id="PR00604">
    <property type="entry name" value="CYTCHRMECIAB"/>
</dbReference>
<keyword evidence="1" id="KW-0813">Transport</keyword>
<feature type="domain" description="Cytochrome c" evidence="8">
    <location>
        <begin position="23"/>
        <end position="126"/>
    </location>
</feature>
<evidence type="ECO:0000256" key="2">
    <source>
        <dbReference type="ARBA" id="ARBA00022617"/>
    </source>
</evidence>
<keyword evidence="5 6" id="KW-0408">Iron</keyword>
<dbReference type="Gene3D" id="1.10.760.10">
    <property type="entry name" value="Cytochrome c-like domain"/>
    <property type="match status" value="2"/>
</dbReference>
<accession>A0A1I0PYE8</accession>